<dbReference type="PIRSF" id="PIRSF037238">
    <property type="entry name" value="Carboxypeptidase_G2"/>
    <property type="match status" value="1"/>
</dbReference>
<evidence type="ECO:0000256" key="2">
    <source>
        <dbReference type="ARBA" id="ARBA00022723"/>
    </source>
</evidence>
<accession>A0A852TE72</accession>
<dbReference type="InterPro" id="IPR017150">
    <property type="entry name" value="Pept_M20_glutamate_carboxypep"/>
</dbReference>
<evidence type="ECO:0000256" key="1">
    <source>
        <dbReference type="ARBA" id="ARBA00001947"/>
    </source>
</evidence>
<feature type="active site" evidence="5">
    <location>
        <position position="84"/>
    </location>
</feature>
<name>A0A852TE72_9BACI</name>
<dbReference type="CDD" id="cd03885">
    <property type="entry name" value="M20_CPDG2"/>
    <property type="match status" value="1"/>
</dbReference>
<keyword evidence="3 7" id="KW-0378">Hydrolase</keyword>
<dbReference type="EMBL" id="JACCBX010000006">
    <property type="protein sequence ID" value="NYE06329.1"/>
    <property type="molecule type" value="Genomic_DNA"/>
</dbReference>
<feature type="domain" description="Peptidase M20 dimerisation" evidence="6">
    <location>
        <begin position="182"/>
        <end position="272"/>
    </location>
</feature>
<dbReference type="SUPFAM" id="SSF53187">
    <property type="entry name" value="Zn-dependent exopeptidases"/>
    <property type="match status" value="1"/>
</dbReference>
<dbReference type="PROSITE" id="PS00758">
    <property type="entry name" value="ARGE_DAPE_CPG2_1"/>
    <property type="match status" value="1"/>
</dbReference>
<sequence length="380" mass="41261">MNELVEILKENQAEMLETLKQIVEKESPTRDKELADELAIFIADLFEELTSGKSSIIQNELFGNHVRGEFGHGDEQILLLAHYDTVWQKGDILEKIPFKTEGDIAYGPGVFDMKGGIVQGVYALQALKDTNAKLNKKVVFLCTSDEELGSPSSQKLIEEEAKKSKYVLVLEPAISRQGALKTARKGVGIFKLNVKGKAAHAGVEPEKGISAILELSKQVTYLHELTDYSKGTTVNVGKITGGTTVNVIAAEAEADIDLRVKTKAEFDRIIPIIKNLKPSMAGVEVRVAGGINRPPFERTDQVISLFNMAKKVAKENLGFKLEEKETGGGSDGNFTAPFAPTLDGLGAVGDGAHALNEHLIISQMPKRSALLALLIKELAN</sequence>
<dbReference type="Gene3D" id="3.30.70.360">
    <property type="match status" value="1"/>
</dbReference>
<dbReference type="AlphaFoldDB" id="A0A852TE72"/>
<organism evidence="7 8">
    <name type="scientific">Neobacillus niacini</name>
    <dbReference type="NCBI Taxonomy" id="86668"/>
    <lineage>
        <taxon>Bacteria</taxon>
        <taxon>Bacillati</taxon>
        <taxon>Bacillota</taxon>
        <taxon>Bacilli</taxon>
        <taxon>Bacillales</taxon>
        <taxon>Bacillaceae</taxon>
        <taxon>Neobacillus</taxon>
    </lineage>
</organism>
<reference evidence="8" key="1">
    <citation type="submission" date="2020-07" db="EMBL/GenBank/DDBJ databases">
        <authorList>
            <person name="Partida-Martinez L."/>
            <person name="Huntemann M."/>
            <person name="Clum A."/>
            <person name="Wang J."/>
            <person name="Palaniappan K."/>
            <person name="Ritter S."/>
            <person name="Chen I.-M."/>
            <person name="Stamatis D."/>
            <person name="Reddy T."/>
            <person name="O'Malley R."/>
            <person name="Daum C."/>
            <person name="Shapiro N."/>
            <person name="Ivanova N."/>
            <person name="Kyrpides N."/>
            <person name="Woyke T."/>
        </authorList>
    </citation>
    <scope>NUCLEOTIDE SEQUENCE [LARGE SCALE GENOMIC DNA]</scope>
    <source>
        <strain evidence="8">AT2.8</strain>
    </source>
</reference>
<dbReference type="PANTHER" id="PTHR43808:SF9">
    <property type="entry name" value="BLL0789 PROTEIN"/>
    <property type="match status" value="1"/>
</dbReference>
<keyword evidence="4" id="KW-0862">Zinc</keyword>
<evidence type="ECO:0000313" key="8">
    <source>
        <dbReference type="Proteomes" id="UP000548423"/>
    </source>
</evidence>
<dbReference type="SUPFAM" id="SSF55031">
    <property type="entry name" value="Bacterial exopeptidase dimerisation domain"/>
    <property type="match status" value="1"/>
</dbReference>
<dbReference type="InterPro" id="IPR050072">
    <property type="entry name" value="Peptidase_M20A"/>
</dbReference>
<keyword evidence="7" id="KW-0121">Carboxypeptidase</keyword>
<evidence type="ECO:0000256" key="5">
    <source>
        <dbReference type="PIRSR" id="PIRSR037238-1"/>
    </source>
</evidence>
<dbReference type="InterPro" id="IPR011650">
    <property type="entry name" value="Peptidase_M20_dimer"/>
</dbReference>
<evidence type="ECO:0000256" key="3">
    <source>
        <dbReference type="ARBA" id="ARBA00022801"/>
    </source>
</evidence>
<dbReference type="InterPro" id="IPR036264">
    <property type="entry name" value="Bact_exopeptidase_dim_dom"/>
</dbReference>
<dbReference type="PANTHER" id="PTHR43808">
    <property type="entry name" value="ACETYLORNITHINE DEACETYLASE"/>
    <property type="match status" value="1"/>
</dbReference>
<dbReference type="Proteomes" id="UP000548423">
    <property type="component" value="Unassembled WGS sequence"/>
</dbReference>
<dbReference type="InterPro" id="IPR002933">
    <property type="entry name" value="Peptidase_M20"/>
</dbReference>
<comment type="cofactor">
    <cofactor evidence="1">
        <name>Zn(2+)</name>
        <dbReference type="ChEBI" id="CHEBI:29105"/>
    </cofactor>
</comment>
<gene>
    <name evidence="7" type="ORF">F4694_003109</name>
</gene>
<evidence type="ECO:0000313" key="7">
    <source>
        <dbReference type="EMBL" id="NYE06329.1"/>
    </source>
</evidence>
<keyword evidence="2" id="KW-0479">Metal-binding</keyword>
<evidence type="ECO:0000259" key="6">
    <source>
        <dbReference type="Pfam" id="PF07687"/>
    </source>
</evidence>
<keyword evidence="7" id="KW-0645">Protease</keyword>
<dbReference type="Gene3D" id="3.40.630.10">
    <property type="entry name" value="Zn peptidases"/>
    <property type="match status" value="1"/>
</dbReference>
<dbReference type="EC" id="3.4.17.11" evidence="7"/>
<dbReference type="Pfam" id="PF07687">
    <property type="entry name" value="M20_dimer"/>
    <property type="match status" value="1"/>
</dbReference>
<reference evidence="8" key="2">
    <citation type="submission" date="2020-08" db="EMBL/GenBank/DDBJ databases">
        <title>The Agave Microbiome: Exploring the role of microbial communities in plant adaptations to desert environments.</title>
        <authorList>
            <person name="Partida-Martinez L.P."/>
        </authorList>
    </citation>
    <scope>NUCLEOTIDE SEQUENCE [LARGE SCALE GENOMIC DNA]</scope>
    <source>
        <strain evidence="8">AT2.8</strain>
    </source>
</reference>
<evidence type="ECO:0000256" key="4">
    <source>
        <dbReference type="ARBA" id="ARBA00022833"/>
    </source>
</evidence>
<dbReference type="InterPro" id="IPR001261">
    <property type="entry name" value="ArgE/DapE_CS"/>
</dbReference>
<dbReference type="Pfam" id="PF01546">
    <property type="entry name" value="Peptidase_M20"/>
    <property type="match status" value="1"/>
</dbReference>
<comment type="caution">
    <text evidence="7">The sequence shown here is derived from an EMBL/GenBank/DDBJ whole genome shotgun (WGS) entry which is preliminary data.</text>
</comment>
<protein>
    <submittedName>
        <fullName evidence="7">Glutamate carboxypeptidase</fullName>
        <ecNumber evidence="7">3.4.17.11</ecNumber>
    </submittedName>
</protein>
<feature type="active site" description="Proton acceptor" evidence="5">
    <location>
        <position position="146"/>
    </location>
</feature>
<dbReference type="GO" id="GO:0004180">
    <property type="term" value="F:carboxypeptidase activity"/>
    <property type="evidence" value="ECO:0007669"/>
    <property type="project" value="UniProtKB-KW"/>
</dbReference>
<proteinExistence type="predicted"/>
<dbReference type="GO" id="GO:0046872">
    <property type="term" value="F:metal ion binding"/>
    <property type="evidence" value="ECO:0007669"/>
    <property type="project" value="UniProtKB-KW"/>
</dbReference>